<feature type="compositionally biased region" description="Low complexity" evidence="2">
    <location>
        <begin position="368"/>
        <end position="378"/>
    </location>
</feature>
<keyword evidence="6" id="KW-1185">Reference proteome</keyword>
<dbReference type="InterPro" id="IPR058625">
    <property type="entry name" value="MdtA-like_BSH"/>
</dbReference>
<evidence type="ECO:0000259" key="4">
    <source>
        <dbReference type="Pfam" id="PF25917"/>
    </source>
</evidence>
<dbReference type="SUPFAM" id="SSF111369">
    <property type="entry name" value="HlyD-like secretion proteins"/>
    <property type="match status" value="1"/>
</dbReference>
<evidence type="ECO:0000256" key="2">
    <source>
        <dbReference type="SAM" id="MobiDB-lite"/>
    </source>
</evidence>
<dbReference type="Gene3D" id="2.40.50.100">
    <property type="match status" value="1"/>
</dbReference>
<dbReference type="Gene3D" id="2.40.30.170">
    <property type="match status" value="1"/>
</dbReference>
<gene>
    <name evidence="5" type="ORF">H9661_15795</name>
</gene>
<dbReference type="Gene3D" id="2.40.420.20">
    <property type="match status" value="1"/>
</dbReference>
<proteinExistence type="predicted"/>
<comment type="caution">
    <text evidence="5">The sequence shown here is derived from an EMBL/GenBank/DDBJ whole genome shotgun (WGS) entry which is preliminary data.</text>
</comment>
<dbReference type="PANTHER" id="PTHR30469">
    <property type="entry name" value="MULTIDRUG RESISTANCE PROTEIN MDTA"/>
    <property type="match status" value="1"/>
</dbReference>
<feature type="compositionally biased region" description="Low complexity" evidence="2">
    <location>
        <begin position="251"/>
        <end position="301"/>
    </location>
</feature>
<evidence type="ECO:0000256" key="1">
    <source>
        <dbReference type="SAM" id="Coils"/>
    </source>
</evidence>
<organism evidence="5 6">
    <name type="scientific">Clostridium cibarium</name>
    <dbReference type="NCBI Taxonomy" id="2762247"/>
    <lineage>
        <taxon>Bacteria</taxon>
        <taxon>Bacillati</taxon>
        <taxon>Bacillota</taxon>
        <taxon>Clostridia</taxon>
        <taxon>Eubacteriales</taxon>
        <taxon>Clostridiaceae</taxon>
        <taxon>Clostridium</taxon>
    </lineage>
</organism>
<protein>
    <submittedName>
        <fullName evidence="5">Biotin/lipoyl-binding protein</fullName>
    </submittedName>
</protein>
<keyword evidence="3" id="KW-0472">Membrane</keyword>
<name>A0ABR8PXC0_9CLOT</name>
<feature type="compositionally biased region" description="Low complexity" evidence="2">
    <location>
        <begin position="333"/>
        <end position="353"/>
    </location>
</feature>
<feature type="domain" description="Multidrug resistance protein MdtA-like barrel-sandwich hybrid" evidence="4">
    <location>
        <begin position="69"/>
        <end position="182"/>
    </location>
</feature>
<feature type="region of interest" description="Disordered" evidence="2">
    <location>
        <begin position="249"/>
        <end position="312"/>
    </location>
</feature>
<feature type="transmembrane region" description="Helical" evidence="3">
    <location>
        <begin position="9"/>
        <end position="26"/>
    </location>
</feature>
<evidence type="ECO:0000313" key="6">
    <source>
        <dbReference type="Proteomes" id="UP000627781"/>
    </source>
</evidence>
<accession>A0ABR8PXC0</accession>
<keyword evidence="1" id="KW-0175">Coiled coil</keyword>
<dbReference type="Proteomes" id="UP000627781">
    <property type="component" value="Unassembled WGS sequence"/>
</dbReference>
<dbReference type="Pfam" id="PF25917">
    <property type="entry name" value="BSH_RND"/>
    <property type="match status" value="1"/>
</dbReference>
<feature type="coiled-coil region" evidence="1">
    <location>
        <begin position="107"/>
        <end position="157"/>
    </location>
</feature>
<sequence length="378" mass="39636">MKKKFIKPLIVWVVVGVVLIGGFVGYKKFLNKSNVSASTNRQITVTAQKMNMQVKIQGTGTVYAGISKDLTANNSGTIKDLNVKVGQVVTTGTSLFTIDSDILRQNITTAQNNLQKQKLTLAAAKTDNEVALDNIAVINAQTQLNNANDQLNKATVSSPINGVITAVSGNNGDTIQSGKTYQGTVDTVAEVGTTTNNATNYDVIISISNPTDIKIGMNANVNILVANKDDTLVVPKEAIVEQDGKKFVMASNSSGDNSDQKSNSNNNQEFQNGGQAGKGNSQSKGSQNSGNRQGGQNFNFSSRSGKLVPVTTGLENDNYAEITEGVQEGEEILINLPSSSSTSSNNKNGLNSMMGGGSNRGFGGSGNGNKQQGGSQGK</sequence>
<feature type="region of interest" description="Disordered" evidence="2">
    <location>
        <begin position="330"/>
        <end position="378"/>
    </location>
</feature>
<keyword evidence="3" id="KW-1133">Transmembrane helix</keyword>
<reference evidence="5 6" key="1">
    <citation type="submission" date="2020-08" db="EMBL/GenBank/DDBJ databases">
        <title>A Genomic Blueprint of the Chicken Gut Microbiome.</title>
        <authorList>
            <person name="Gilroy R."/>
            <person name="Ravi A."/>
            <person name="Getino M."/>
            <person name="Pursley I."/>
            <person name="Horton D.L."/>
            <person name="Alikhan N.-F."/>
            <person name="Baker D."/>
            <person name="Gharbi K."/>
            <person name="Hall N."/>
            <person name="Watson M."/>
            <person name="Adriaenssens E.M."/>
            <person name="Foster-Nyarko E."/>
            <person name="Jarju S."/>
            <person name="Secka A."/>
            <person name="Antonio M."/>
            <person name="Oren A."/>
            <person name="Chaudhuri R."/>
            <person name="La Ragione R.M."/>
            <person name="Hildebrand F."/>
            <person name="Pallen M.J."/>
        </authorList>
    </citation>
    <scope>NUCLEOTIDE SEQUENCE [LARGE SCALE GENOMIC DNA]</scope>
    <source>
        <strain evidence="5 6">Sa3CVN1</strain>
    </source>
</reference>
<evidence type="ECO:0000256" key="3">
    <source>
        <dbReference type="SAM" id="Phobius"/>
    </source>
</evidence>
<feature type="compositionally biased region" description="Gly residues" evidence="2">
    <location>
        <begin position="354"/>
        <end position="367"/>
    </location>
</feature>
<dbReference type="Gene3D" id="1.10.287.470">
    <property type="entry name" value="Helix hairpin bin"/>
    <property type="match status" value="1"/>
</dbReference>
<evidence type="ECO:0000313" key="5">
    <source>
        <dbReference type="EMBL" id="MBD7912814.1"/>
    </source>
</evidence>
<dbReference type="RefSeq" id="WP_191769692.1">
    <property type="nucleotide sequence ID" value="NZ_JACSRA010000029.1"/>
</dbReference>
<dbReference type="EMBL" id="JACSRA010000029">
    <property type="protein sequence ID" value="MBD7912814.1"/>
    <property type="molecule type" value="Genomic_DNA"/>
</dbReference>
<keyword evidence="3" id="KW-0812">Transmembrane</keyword>